<dbReference type="EMBL" id="RQVQ01000015">
    <property type="protein sequence ID" value="RRJ90681.1"/>
    <property type="molecule type" value="Genomic_DNA"/>
</dbReference>
<organism evidence="2 3">
    <name type="scientific">Paenimyroides tangerinum</name>
    <dbReference type="NCBI Taxonomy" id="2488728"/>
    <lineage>
        <taxon>Bacteria</taxon>
        <taxon>Pseudomonadati</taxon>
        <taxon>Bacteroidota</taxon>
        <taxon>Flavobacteriia</taxon>
        <taxon>Flavobacteriales</taxon>
        <taxon>Flavobacteriaceae</taxon>
        <taxon>Paenimyroides</taxon>
    </lineage>
</organism>
<sequence>MRSIIFSLVLFFCASINLFAQEIQFDSYTNWIPQFNNYGELMSGQTKSDQINISVRIYNQIQPITKWKITARLVDDYKYNNYSIPAEFGLLKFKRENVQGSGSNVPIAGPSGFLPLSKYQEQTLISSETVPLQNGFVRTFVFDFQMRGGNHLLTIPNGEYKSSYIINLYKIENGTEILLKSISNANMFAGAHINHNANHGDQSILLENGSNLFHFKFNNVNDLATGKTIRKNAALRVKTYNGHELIVKAANQEMQSNSTNHTLPVSIIQLNLELNQYSGGNSSEASLLRINSPIQLQGWDQVIATFPQWSREIVFNLSLTIPGNLPEFDGAKGVYETYIYFVIVPR</sequence>
<dbReference type="RefSeq" id="WP_125018924.1">
    <property type="nucleotide sequence ID" value="NZ_RQVQ01000015.1"/>
</dbReference>
<gene>
    <name evidence="2" type="ORF">EG240_08300</name>
</gene>
<dbReference type="OrthoDB" id="738752at2"/>
<accession>A0A3P3W6A4</accession>
<protein>
    <submittedName>
        <fullName evidence="2">Uncharacterized protein</fullName>
    </submittedName>
</protein>
<comment type="caution">
    <text evidence="2">The sequence shown here is derived from an EMBL/GenBank/DDBJ whole genome shotgun (WGS) entry which is preliminary data.</text>
</comment>
<feature type="signal peptide" evidence="1">
    <location>
        <begin position="1"/>
        <end position="20"/>
    </location>
</feature>
<dbReference type="AlphaFoldDB" id="A0A3P3W6A4"/>
<proteinExistence type="predicted"/>
<feature type="chain" id="PRO_5018268550" evidence="1">
    <location>
        <begin position="21"/>
        <end position="346"/>
    </location>
</feature>
<name>A0A3P3W6A4_9FLAO</name>
<keyword evidence="1" id="KW-0732">Signal</keyword>
<evidence type="ECO:0000256" key="1">
    <source>
        <dbReference type="SAM" id="SignalP"/>
    </source>
</evidence>
<reference evidence="2 3" key="1">
    <citation type="submission" date="2018-11" db="EMBL/GenBank/DDBJ databases">
        <title>Flavobacterium sp. nov., YIM 102701-2 draft genome.</title>
        <authorList>
            <person name="Li G."/>
            <person name="Jiang Y."/>
        </authorList>
    </citation>
    <scope>NUCLEOTIDE SEQUENCE [LARGE SCALE GENOMIC DNA]</scope>
    <source>
        <strain evidence="2 3">YIM 102701-2</strain>
    </source>
</reference>
<evidence type="ECO:0000313" key="3">
    <source>
        <dbReference type="Proteomes" id="UP000275719"/>
    </source>
</evidence>
<evidence type="ECO:0000313" key="2">
    <source>
        <dbReference type="EMBL" id="RRJ90681.1"/>
    </source>
</evidence>
<keyword evidence="3" id="KW-1185">Reference proteome</keyword>
<dbReference type="Proteomes" id="UP000275719">
    <property type="component" value="Unassembled WGS sequence"/>
</dbReference>